<dbReference type="InterPro" id="IPR025949">
    <property type="entry name" value="PapC-like_C"/>
</dbReference>
<gene>
    <name evidence="2" type="ORF">SAMN06296065_103264</name>
</gene>
<evidence type="ECO:0000313" key="2">
    <source>
        <dbReference type="EMBL" id="SMP61468.1"/>
    </source>
</evidence>
<dbReference type="Gene3D" id="2.60.40.2070">
    <property type="match status" value="1"/>
</dbReference>
<dbReference type="Gene3D" id="2.60.40.3110">
    <property type="match status" value="1"/>
</dbReference>
<feature type="domain" description="PapC-like C-terminal" evidence="1">
    <location>
        <begin position="725"/>
        <end position="777"/>
    </location>
</feature>
<evidence type="ECO:0000259" key="1">
    <source>
        <dbReference type="Pfam" id="PF13953"/>
    </source>
</evidence>
<dbReference type="RefSeq" id="WP_283405680.1">
    <property type="nucleotide sequence ID" value="NZ_FXUI01000003.1"/>
</dbReference>
<dbReference type="Gene3D" id="2.60.40.2610">
    <property type="entry name" value="Outer membrane usher protein FimD, plug domain"/>
    <property type="match status" value="1"/>
</dbReference>
<reference evidence="2 3" key="1">
    <citation type="submission" date="2017-05" db="EMBL/GenBank/DDBJ databases">
        <authorList>
            <person name="Varghese N."/>
            <person name="Submissions S."/>
        </authorList>
    </citation>
    <scope>NUCLEOTIDE SEQUENCE [LARGE SCALE GENOMIC DNA]</scope>
    <source>
        <strain evidence="2 3">SM16</strain>
    </source>
</reference>
<sequence length="793" mass="83882">MVAIAGVSWVPSPVNAQSSPQTPVTLVLEVRVNGVRSPLLWEFVQLPDGALAATAERLQGLGLKVPPARPPADLVRLDDLPGITYRYIEAAQAVEIDATDAAVVPMVLDAGIAPREIDLDKVTRNTGALLNYGVYADIGKDSQASAQYDLRILTRRGVLSTTGFATLADDGNGGVDHTRLDTYWRIVDVRTAIALTLGDTIGSGGGIASAYRLAGIQIQRDFESRPDLVTMALPTLNGTAAVPSTVDLYINGLRYFTGTVGRGPFQFRSLPNIGGGATATVVLTDATGRETRLSKPLFFAPDLLPQGRLDFSVEAGFPRLNYGSESFDYLSRFSGSASVRYGVSDALTLRAHVEGMRGHVMGSLGGTVRLGGFGAISAGASVSRFRERTGRRFVLEGQAHVLGIDFFGGIERSNSRYQTLVGATSFHATRRADPLGAVHPGLPTDPLPTPDDDPLLVAFARKIDRFGASFSIADIGINLAYTHVELANQQFRAANFSAQRSLGTNLSLWVNGFRDFTDRKDYGVAVGLTVALGRRSTAAANVAHSRDATRISSRFTYNSGYGEGSWNVNLASQEVVSGTGTDYRAADVRYRGHHATLGGGVDNFDGETRVNGFIQGSIVAMGGLFLAPTVDRSFAVVRGGGPNTPLLVDSREVGHTDAHGRALLPSLRSLATNRIEIDPTSLPLDMSAPQTEIEVVPDDRAGVIVDFGVRPQAAAVIILVDGASQPLAVGALVTIEDGGGPTVVGHDGRVFLTGLAAHNRILVELPEGGECRASFDFVPVVGGLPQIGPVTCQ</sequence>
<dbReference type="InterPro" id="IPR000015">
    <property type="entry name" value="Fimb_usher"/>
</dbReference>
<dbReference type="EMBL" id="FXUI01000003">
    <property type="protein sequence ID" value="SMP61468.1"/>
    <property type="molecule type" value="Genomic_DNA"/>
</dbReference>
<organism evidence="2 3">
    <name type="scientific">Novosphingobium panipatense</name>
    <dbReference type="NCBI Taxonomy" id="428991"/>
    <lineage>
        <taxon>Bacteria</taxon>
        <taxon>Pseudomonadati</taxon>
        <taxon>Pseudomonadota</taxon>
        <taxon>Alphaproteobacteria</taxon>
        <taxon>Sphingomonadales</taxon>
        <taxon>Sphingomonadaceae</taxon>
        <taxon>Novosphingobium</taxon>
    </lineage>
</organism>
<dbReference type="Pfam" id="PF00577">
    <property type="entry name" value="Usher"/>
    <property type="match status" value="2"/>
</dbReference>
<accession>A0ABY1Q6T9</accession>
<keyword evidence="3" id="KW-1185">Reference proteome</keyword>
<name>A0ABY1Q6T9_9SPHN</name>
<dbReference type="InterPro" id="IPR043142">
    <property type="entry name" value="PapC-like_C_sf"/>
</dbReference>
<comment type="caution">
    <text evidence="2">The sequence shown here is derived from an EMBL/GenBank/DDBJ whole genome shotgun (WGS) entry which is preliminary data.</text>
</comment>
<protein>
    <submittedName>
        <fullName evidence="2">Outer membrane usher protein</fullName>
    </submittedName>
</protein>
<dbReference type="PANTHER" id="PTHR30451">
    <property type="entry name" value="OUTER MEMBRANE USHER PROTEIN"/>
    <property type="match status" value="1"/>
</dbReference>
<evidence type="ECO:0000313" key="3">
    <source>
        <dbReference type="Proteomes" id="UP001157910"/>
    </source>
</evidence>
<dbReference type="InterPro" id="IPR042186">
    <property type="entry name" value="FimD_plug_dom"/>
</dbReference>
<proteinExistence type="predicted"/>
<dbReference type="Pfam" id="PF13953">
    <property type="entry name" value="PapC_C"/>
    <property type="match status" value="1"/>
</dbReference>
<dbReference type="Proteomes" id="UP001157910">
    <property type="component" value="Unassembled WGS sequence"/>
</dbReference>
<dbReference type="PANTHER" id="PTHR30451:SF5">
    <property type="entry name" value="SLR0019 PROTEIN"/>
    <property type="match status" value="1"/>
</dbReference>